<evidence type="ECO:0000313" key="3">
    <source>
        <dbReference type="Proteomes" id="UP001501414"/>
    </source>
</evidence>
<comment type="caution">
    <text evidence="2">The sequence shown here is derived from an EMBL/GenBank/DDBJ whole genome shotgun (WGS) entry which is preliminary data.</text>
</comment>
<dbReference type="RefSeq" id="WP_344019831.1">
    <property type="nucleotide sequence ID" value="NZ_BAAAJK010000005.1"/>
</dbReference>
<name>A0ABN1XMJ4_9PSEU</name>
<feature type="domain" description="Glycosyl transferase family 28 C-terminal" evidence="1">
    <location>
        <begin position="169"/>
        <end position="289"/>
    </location>
</feature>
<dbReference type="EMBL" id="BAAAJK010000005">
    <property type="protein sequence ID" value="GAA1384419.1"/>
    <property type="molecule type" value="Genomic_DNA"/>
</dbReference>
<gene>
    <name evidence="2" type="ORF">GCM10009613_15300</name>
</gene>
<protein>
    <submittedName>
        <fullName evidence="2">Glycosyltransferase</fullName>
    </submittedName>
</protein>
<dbReference type="Pfam" id="PF04101">
    <property type="entry name" value="Glyco_tran_28_C"/>
    <property type="match status" value="1"/>
</dbReference>
<organism evidence="2 3">
    <name type="scientific">Pseudonocardia kongjuensis</name>
    <dbReference type="NCBI Taxonomy" id="102227"/>
    <lineage>
        <taxon>Bacteria</taxon>
        <taxon>Bacillati</taxon>
        <taxon>Actinomycetota</taxon>
        <taxon>Actinomycetes</taxon>
        <taxon>Pseudonocardiales</taxon>
        <taxon>Pseudonocardiaceae</taxon>
        <taxon>Pseudonocardia</taxon>
    </lineage>
</organism>
<dbReference type="SUPFAM" id="SSF53756">
    <property type="entry name" value="UDP-Glycosyltransferase/glycogen phosphorylase"/>
    <property type="match status" value="1"/>
</dbReference>
<dbReference type="InterPro" id="IPR007235">
    <property type="entry name" value="Glyco_trans_28_C"/>
</dbReference>
<proteinExistence type="predicted"/>
<evidence type="ECO:0000313" key="2">
    <source>
        <dbReference type="EMBL" id="GAA1384419.1"/>
    </source>
</evidence>
<evidence type="ECO:0000259" key="1">
    <source>
        <dbReference type="Pfam" id="PF04101"/>
    </source>
</evidence>
<dbReference type="Proteomes" id="UP001501414">
    <property type="component" value="Unassembled WGS sequence"/>
</dbReference>
<accession>A0ABN1XMJ4</accession>
<dbReference type="Gene3D" id="3.40.50.2000">
    <property type="entry name" value="Glycogen Phosphorylase B"/>
    <property type="match status" value="1"/>
</dbReference>
<reference evidence="2 3" key="1">
    <citation type="journal article" date="2019" name="Int. J. Syst. Evol. Microbiol.">
        <title>The Global Catalogue of Microorganisms (GCM) 10K type strain sequencing project: providing services to taxonomists for standard genome sequencing and annotation.</title>
        <authorList>
            <consortium name="The Broad Institute Genomics Platform"/>
            <consortium name="The Broad Institute Genome Sequencing Center for Infectious Disease"/>
            <person name="Wu L."/>
            <person name="Ma J."/>
        </authorList>
    </citation>
    <scope>NUCLEOTIDE SEQUENCE [LARGE SCALE GENOMIC DNA]</scope>
    <source>
        <strain evidence="2 3">JCM 11896</strain>
    </source>
</reference>
<keyword evidence="3" id="KW-1185">Reference proteome</keyword>
<sequence>MTVLLVASGGGHLKQLYVLMPRLRLSTEYVWAVPKNELSTDLLRDQNKFWLRYNGPRNIIGILINFIRIARWTRFGKDLDAIVTTGANHGLAAYPIAILRRIPFHFIETAARVDGPSLSGRIALLLPGIHYYVQHPETATLKRPYVGSVFESFTKSVEEAGVTNGDITTLVTVGAMQDVGFRRMIEACKNGLPAGYDVFWQVGPTFVEDLEIEYQRYVPAGDLQSMIAARSVVIMHAGVGSILSALEAGKIPIIFPRYESHEEHVDDHQHQIARHLDSLGLAITIWEGNNLTSAHLEQVLTSRVRVKIEAAPPLQLRC</sequence>